<protein>
    <submittedName>
        <fullName evidence="1">Uncharacterized protein</fullName>
    </submittedName>
</protein>
<reference evidence="1 2" key="1">
    <citation type="journal article" date="2019" name="Int. J. Syst. Evol. Microbiol.">
        <title>The Global Catalogue of Microorganisms (GCM) 10K type strain sequencing project: providing services to taxonomists for standard genome sequencing and annotation.</title>
        <authorList>
            <consortium name="The Broad Institute Genomics Platform"/>
            <consortium name="The Broad Institute Genome Sequencing Center for Infectious Disease"/>
            <person name="Wu L."/>
            <person name="Ma J."/>
        </authorList>
    </citation>
    <scope>NUCLEOTIDE SEQUENCE [LARGE SCALE GENOMIC DNA]</scope>
    <source>
        <strain evidence="1 2">JCM 10367</strain>
    </source>
</reference>
<keyword evidence="2" id="KW-1185">Reference proteome</keyword>
<name>A0ABN1HFT5_9ACTN</name>
<proteinExistence type="predicted"/>
<evidence type="ECO:0000313" key="1">
    <source>
        <dbReference type="EMBL" id="GAA0645399.1"/>
    </source>
</evidence>
<organism evidence="1 2">
    <name type="scientific">Streptomyces thermocarboxydovorans</name>
    <dbReference type="NCBI Taxonomy" id="59298"/>
    <lineage>
        <taxon>Bacteria</taxon>
        <taxon>Bacillati</taxon>
        <taxon>Actinomycetota</taxon>
        <taxon>Actinomycetes</taxon>
        <taxon>Kitasatosporales</taxon>
        <taxon>Streptomycetaceae</taxon>
        <taxon>Streptomyces</taxon>
    </lineage>
</organism>
<evidence type="ECO:0000313" key="2">
    <source>
        <dbReference type="Proteomes" id="UP001500724"/>
    </source>
</evidence>
<dbReference type="Proteomes" id="UP001500724">
    <property type="component" value="Unassembled WGS sequence"/>
</dbReference>
<comment type="caution">
    <text evidence="1">The sequence shown here is derived from an EMBL/GenBank/DDBJ whole genome shotgun (WGS) entry which is preliminary data.</text>
</comment>
<gene>
    <name evidence="1" type="ORF">GCM10009535_23620</name>
</gene>
<sequence>MAGMRCPILAVVDFPLLPGTVLRPLVDPVPLSPVPLVWRKGLIHPALADLRRAAAEPACAEGWLEAPGEGWLPAVDRVVMASP</sequence>
<dbReference type="EMBL" id="BAAAGU010000020">
    <property type="protein sequence ID" value="GAA0645399.1"/>
    <property type="molecule type" value="Genomic_DNA"/>
</dbReference>
<accession>A0ABN1HFT5</accession>